<name>A0A2K3CX26_CHLRE</name>
<dbReference type="KEGG" id="cre:CHLRE_15g643391v5"/>
<dbReference type="Proteomes" id="UP000006906">
    <property type="component" value="Chromosome 15"/>
</dbReference>
<dbReference type="EMBL" id="CM008976">
    <property type="protein sequence ID" value="PNW72820.1"/>
    <property type="molecule type" value="Genomic_DNA"/>
</dbReference>
<accession>A0A2K3CX26</accession>
<gene>
    <name evidence="1" type="ORF">CHLRE_15g643391v5</name>
</gene>
<dbReference type="InParanoid" id="A0A2K3CX26"/>
<proteinExistence type="predicted"/>
<keyword evidence="2" id="KW-1185">Reference proteome</keyword>
<organism evidence="1 2">
    <name type="scientific">Chlamydomonas reinhardtii</name>
    <name type="common">Chlamydomonas smithii</name>
    <dbReference type="NCBI Taxonomy" id="3055"/>
    <lineage>
        <taxon>Eukaryota</taxon>
        <taxon>Viridiplantae</taxon>
        <taxon>Chlorophyta</taxon>
        <taxon>core chlorophytes</taxon>
        <taxon>Chlorophyceae</taxon>
        <taxon>CS clade</taxon>
        <taxon>Chlamydomonadales</taxon>
        <taxon>Chlamydomonadaceae</taxon>
        <taxon>Chlamydomonas</taxon>
    </lineage>
</organism>
<dbReference type="AlphaFoldDB" id="A0A2K3CX26"/>
<dbReference type="GeneID" id="66056476"/>
<evidence type="ECO:0000313" key="1">
    <source>
        <dbReference type="EMBL" id="PNW72820.1"/>
    </source>
</evidence>
<dbReference type="Gramene" id="PNW72820">
    <property type="protein sequence ID" value="PNW72820"/>
    <property type="gene ID" value="CHLRE_15g643391v5"/>
</dbReference>
<sequence>MVLAGVVVLLRLGRRGGGGGGGGRSGFSGVGSLSGGGGALAEEAVKRAPVDGGRCGVGRVEASEGVSIWKSALGSGEGSGAVVGFGASSGFSVECESETVEG</sequence>
<dbReference type="RefSeq" id="XP_042916579.1">
    <property type="nucleotide sequence ID" value="XM_043070707.1"/>
</dbReference>
<protein>
    <submittedName>
        <fullName evidence="1">Uncharacterized protein</fullName>
    </submittedName>
</protein>
<reference evidence="1 2" key="1">
    <citation type="journal article" date="2007" name="Science">
        <title>The Chlamydomonas genome reveals the evolution of key animal and plant functions.</title>
        <authorList>
            <person name="Merchant S.S."/>
            <person name="Prochnik S.E."/>
            <person name="Vallon O."/>
            <person name="Harris E.H."/>
            <person name="Karpowicz S.J."/>
            <person name="Witman G.B."/>
            <person name="Terry A."/>
            <person name="Salamov A."/>
            <person name="Fritz-Laylin L.K."/>
            <person name="Marechal-Drouard L."/>
            <person name="Marshall W.F."/>
            <person name="Qu L.H."/>
            <person name="Nelson D.R."/>
            <person name="Sanderfoot A.A."/>
            <person name="Spalding M.H."/>
            <person name="Kapitonov V.V."/>
            <person name="Ren Q."/>
            <person name="Ferris P."/>
            <person name="Lindquist E."/>
            <person name="Shapiro H."/>
            <person name="Lucas S.M."/>
            <person name="Grimwood J."/>
            <person name="Schmutz J."/>
            <person name="Cardol P."/>
            <person name="Cerutti H."/>
            <person name="Chanfreau G."/>
            <person name="Chen C.L."/>
            <person name="Cognat V."/>
            <person name="Croft M.T."/>
            <person name="Dent R."/>
            <person name="Dutcher S."/>
            <person name="Fernandez E."/>
            <person name="Fukuzawa H."/>
            <person name="Gonzalez-Ballester D."/>
            <person name="Gonzalez-Halphen D."/>
            <person name="Hallmann A."/>
            <person name="Hanikenne M."/>
            <person name="Hippler M."/>
            <person name="Inwood W."/>
            <person name="Jabbari K."/>
            <person name="Kalanon M."/>
            <person name="Kuras R."/>
            <person name="Lefebvre P.A."/>
            <person name="Lemaire S.D."/>
            <person name="Lobanov A.V."/>
            <person name="Lohr M."/>
            <person name="Manuell A."/>
            <person name="Meier I."/>
            <person name="Mets L."/>
            <person name="Mittag M."/>
            <person name="Mittelmeier T."/>
            <person name="Moroney J.V."/>
            <person name="Moseley J."/>
            <person name="Napoli C."/>
            <person name="Nedelcu A.M."/>
            <person name="Niyogi K."/>
            <person name="Novoselov S.V."/>
            <person name="Paulsen I.T."/>
            <person name="Pazour G."/>
            <person name="Purton S."/>
            <person name="Ral J.P."/>
            <person name="Riano-Pachon D.M."/>
            <person name="Riekhof W."/>
            <person name="Rymarquis L."/>
            <person name="Schroda M."/>
            <person name="Stern D."/>
            <person name="Umen J."/>
            <person name="Willows R."/>
            <person name="Wilson N."/>
            <person name="Zimmer S.L."/>
            <person name="Allmer J."/>
            <person name="Balk J."/>
            <person name="Bisova K."/>
            <person name="Chen C.J."/>
            <person name="Elias M."/>
            <person name="Gendler K."/>
            <person name="Hauser C."/>
            <person name="Lamb M.R."/>
            <person name="Ledford H."/>
            <person name="Long J.C."/>
            <person name="Minagawa J."/>
            <person name="Page M.D."/>
            <person name="Pan J."/>
            <person name="Pootakham W."/>
            <person name="Roje S."/>
            <person name="Rose A."/>
            <person name="Stahlberg E."/>
            <person name="Terauchi A.M."/>
            <person name="Yang P."/>
            <person name="Ball S."/>
            <person name="Bowler C."/>
            <person name="Dieckmann C.L."/>
            <person name="Gladyshev V.N."/>
            <person name="Green P."/>
            <person name="Jorgensen R."/>
            <person name="Mayfield S."/>
            <person name="Mueller-Roeber B."/>
            <person name="Rajamani S."/>
            <person name="Sayre R.T."/>
            <person name="Brokstein P."/>
            <person name="Dubchak I."/>
            <person name="Goodstein D."/>
            <person name="Hornick L."/>
            <person name="Huang Y.W."/>
            <person name="Jhaveri J."/>
            <person name="Luo Y."/>
            <person name="Martinez D."/>
            <person name="Ngau W.C."/>
            <person name="Otillar B."/>
            <person name="Poliakov A."/>
            <person name="Porter A."/>
            <person name="Szajkowski L."/>
            <person name="Werner G."/>
            <person name="Zhou K."/>
            <person name="Grigoriev I.V."/>
            <person name="Rokhsar D.S."/>
            <person name="Grossman A.R."/>
        </authorList>
    </citation>
    <scope>NUCLEOTIDE SEQUENCE [LARGE SCALE GENOMIC DNA]</scope>
    <source>
        <strain evidence="2">CC-503</strain>
    </source>
</reference>
<evidence type="ECO:0000313" key="2">
    <source>
        <dbReference type="Proteomes" id="UP000006906"/>
    </source>
</evidence>